<dbReference type="SUPFAM" id="SSF53335">
    <property type="entry name" value="S-adenosyl-L-methionine-dependent methyltransferases"/>
    <property type="match status" value="1"/>
</dbReference>
<organism evidence="1">
    <name type="scientific">Thermogemmatispora argillosa</name>
    <dbReference type="NCBI Taxonomy" id="2045280"/>
    <lineage>
        <taxon>Bacteria</taxon>
        <taxon>Bacillati</taxon>
        <taxon>Chloroflexota</taxon>
        <taxon>Ktedonobacteria</taxon>
        <taxon>Thermogemmatisporales</taxon>
        <taxon>Thermogemmatisporaceae</taxon>
        <taxon>Thermogemmatispora</taxon>
    </lineage>
</organism>
<reference evidence="1" key="1">
    <citation type="submission" date="2018-12" db="EMBL/GenBank/DDBJ databases">
        <title>Novel natural products biosynthetic potential of the class Ktedonobacteria.</title>
        <authorList>
            <person name="Zheng Y."/>
            <person name="Saitou A."/>
            <person name="Wang C.M."/>
            <person name="Toyoda A."/>
            <person name="Minakuchi Y."/>
            <person name="Sekiguchi Y."/>
            <person name="Ueda K."/>
            <person name="Takano H."/>
            <person name="Sakai Y."/>
            <person name="Yokota A."/>
            <person name="Yabe S."/>
        </authorList>
    </citation>
    <scope>NUCLEOTIDE SEQUENCE</scope>
    <source>
        <strain evidence="1">A3-2</strain>
    </source>
</reference>
<dbReference type="EMBL" id="AP019377">
    <property type="protein sequence ID" value="BBH94231.1"/>
    <property type="molecule type" value="Genomic_DNA"/>
</dbReference>
<gene>
    <name evidence="1" type="ORF">KTA_24300</name>
</gene>
<evidence type="ECO:0008006" key="2">
    <source>
        <dbReference type="Google" id="ProtNLM"/>
    </source>
</evidence>
<dbReference type="Gene3D" id="3.40.50.150">
    <property type="entry name" value="Vaccinia Virus protein VP39"/>
    <property type="match status" value="1"/>
</dbReference>
<proteinExistence type="predicted"/>
<protein>
    <recommendedName>
        <fullName evidence="2">Methyltransferase domain-containing protein</fullName>
    </recommendedName>
</protein>
<dbReference type="InterPro" id="IPR029063">
    <property type="entry name" value="SAM-dependent_MTases_sf"/>
</dbReference>
<accession>A0A455T4V0</accession>
<evidence type="ECO:0000313" key="1">
    <source>
        <dbReference type="EMBL" id="BBH94231.1"/>
    </source>
</evidence>
<sequence>MSQETPPEAFDVEGTFAPCDYRYFYDPVLTEKRSEREVGQIWQLLGLQPGMTVLDVACGYGRIANRLAARGCLVSGLDQQGAPFTLASRRLRVVATRPALPPSPN</sequence>
<dbReference type="AlphaFoldDB" id="A0A455T4V0"/>
<name>A0A455T4V0_9CHLR</name>